<dbReference type="PRINTS" id="PR02045">
    <property type="entry name" value="F138DOMAIN"/>
</dbReference>
<dbReference type="PANTHER" id="PTHR12138:SF151">
    <property type="entry name" value="SECRETED PROTEIN"/>
    <property type="match status" value="1"/>
</dbReference>
<name>A0A5F8AFT2_MACMU</name>
<protein>
    <submittedName>
        <fullName evidence="1">Uncharacterized protein</fullName>
    </submittedName>
</protein>
<dbReference type="AlphaFoldDB" id="A0A5F8AFT2"/>
<keyword evidence="2" id="KW-1185">Reference proteome</keyword>
<evidence type="ECO:0000313" key="1">
    <source>
        <dbReference type="Ensembl" id="ENSMMUP00000076734.1"/>
    </source>
</evidence>
<dbReference type="Ensembl" id="ENSMMUT00000094816.1">
    <property type="protein sequence ID" value="ENSMMUP00000076734.1"/>
    <property type="gene ID" value="ENSMMUG00000060266.1"/>
</dbReference>
<dbReference type="Proteomes" id="UP000006718">
    <property type="component" value="Chromosome X"/>
</dbReference>
<dbReference type="InParanoid" id="A0A5F8AFT2"/>
<reference evidence="1" key="4">
    <citation type="submission" date="2025-09" db="UniProtKB">
        <authorList>
            <consortium name="Ensembl"/>
        </authorList>
    </citation>
    <scope>IDENTIFICATION</scope>
    <source>
        <strain evidence="1">17573</strain>
    </source>
</reference>
<dbReference type="VEuPathDB" id="HostDB:ENSMMUG00000060266"/>
<evidence type="ECO:0000313" key="2">
    <source>
        <dbReference type="Proteomes" id="UP000006718"/>
    </source>
</evidence>
<reference evidence="2" key="1">
    <citation type="journal article" date="2007" name="Science">
        <title>Evolutionary and biomedical insights from the rhesus macaque genome.</title>
        <authorList>
            <person name="Gibbs R.A."/>
            <person name="Rogers J."/>
            <person name="Katze M.G."/>
            <person name="Bumgarner R."/>
            <person name="Weinstock G.M."/>
            <person name="Mardis E.R."/>
            <person name="Remington K.A."/>
            <person name="Strausberg R.L."/>
            <person name="Venter J.C."/>
            <person name="Wilson R.K."/>
            <person name="Batzer M.A."/>
            <person name="Bustamante C.D."/>
            <person name="Eichler E.E."/>
            <person name="Hahn M.W."/>
            <person name="Hardison R.C."/>
            <person name="Makova K.D."/>
            <person name="Miller W."/>
            <person name="Milosavljevic A."/>
            <person name="Palermo R.E."/>
            <person name="Siepel A."/>
            <person name="Sikela J.M."/>
            <person name="Attaway T."/>
            <person name="Bell S."/>
            <person name="Bernard K.E."/>
            <person name="Buhay C.J."/>
            <person name="Chandrabose M.N."/>
            <person name="Dao M."/>
            <person name="Davis C."/>
            <person name="Delehaunty K.D."/>
            <person name="Ding Y."/>
            <person name="Dinh H.H."/>
            <person name="Dugan-Rocha S."/>
            <person name="Fulton L.A."/>
            <person name="Gabisi R.A."/>
            <person name="Garner T.T."/>
            <person name="Godfrey J."/>
            <person name="Hawes A.C."/>
            <person name="Hernandez J."/>
            <person name="Hines S."/>
            <person name="Holder M."/>
            <person name="Hume J."/>
            <person name="Jhangiani S.N."/>
            <person name="Joshi V."/>
            <person name="Khan Z.M."/>
            <person name="Kirkness E.F."/>
            <person name="Cree A."/>
            <person name="Fowler R.G."/>
            <person name="Lee S."/>
            <person name="Lewis L.R."/>
            <person name="Li Z."/>
            <person name="Liu Y.-S."/>
            <person name="Moore S.M."/>
            <person name="Muzny D."/>
            <person name="Nazareth L.V."/>
            <person name="Ngo D.N."/>
            <person name="Okwuonu G.O."/>
            <person name="Pai G."/>
            <person name="Parker D."/>
            <person name="Paul H.A."/>
            <person name="Pfannkoch C."/>
            <person name="Pohl C.S."/>
            <person name="Rogers Y.-H.C."/>
            <person name="Ruiz S.J."/>
            <person name="Sabo A."/>
            <person name="Santibanez J."/>
            <person name="Schneider B.W."/>
            <person name="Smith S.M."/>
            <person name="Sodergren E."/>
            <person name="Svatek A.F."/>
            <person name="Utterback T.R."/>
            <person name="Vattathil S."/>
            <person name="Warren W."/>
            <person name="White C.S."/>
            <person name="Chinwalla A.T."/>
            <person name="Feng Y."/>
            <person name="Halpern A.L."/>
            <person name="Hillier L.W."/>
            <person name="Huang X."/>
            <person name="Minx P."/>
            <person name="Nelson J.O."/>
            <person name="Pepin K.H."/>
            <person name="Qin X."/>
            <person name="Sutton G.G."/>
            <person name="Venter E."/>
            <person name="Walenz B.P."/>
            <person name="Wallis J.W."/>
            <person name="Worley K.C."/>
            <person name="Yang S.-P."/>
            <person name="Jones S.M."/>
            <person name="Marra M.A."/>
            <person name="Rocchi M."/>
            <person name="Schein J.E."/>
            <person name="Baertsch R."/>
            <person name="Clarke L."/>
            <person name="Csuros M."/>
            <person name="Glasscock J."/>
            <person name="Harris R.A."/>
            <person name="Havlak P."/>
            <person name="Jackson A.R."/>
            <person name="Jiang H."/>
            <person name="Liu Y."/>
            <person name="Messina D.N."/>
            <person name="Shen Y."/>
            <person name="Song H.X.-Z."/>
            <person name="Wylie T."/>
            <person name="Zhang L."/>
            <person name="Birney E."/>
            <person name="Han K."/>
            <person name="Konkel M.K."/>
            <person name="Lee J."/>
            <person name="Smit A.F.A."/>
            <person name="Ullmer B."/>
            <person name="Wang H."/>
            <person name="Xing J."/>
            <person name="Burhans R."/>
            <person name="Cheng Z."/>
            <person name="Karro J.E."/>
            <person name="Ma J."/>
            <person name="Raney B."/>
            <person name="She X."/>
            <person name="Cox M.J."/>
            <person name="Demuth J.P."/>
            <person name="Dumas L.J."/>
            <person name="Han S.-G."/>
            <person name="Hopkins J."/>
            <person name="Karimpour-Fard A."/>
            <person name="Kim Y.H."/>
            <person name="Pollack J.R."/>
            <person name="Vinar T."/>
            <person name="Addo-Quaye C."/>
            <person name="Degenhardt J."/>
            <person name="Denby A."/>
            <person name="Hubisz M.J."/>
            <person name="Indap A."/>
            <person name="Kosiol C."/>
            <person name="Lahn B.T."/>
            <person name="Lawson H.A."/>
            <person name="Marklein A."/>
            <person name="Nielsen R."/>
            <person name="Vallender E.J."/>
            <person name="Clark A.G."/>
            <person name="Ferguson B."/>
            <person name="Hernandez R.D."/>
            <person name="Hirani K."/>
            <person name="Kehrer-Sawatzki H."/>
            <person name="Kolb J."/>
            <person name="Patil S."/>
            <person name="Pu L.-L."/>
            <person name="Ren Y."/>
            <person name="Smith D.G."/>
            <person name="Wheeler D.A."/>
            <person name="Schenck I."/>
            <person name="Ball E.V."/>
            <person name="Chen R."/>
            <person name="Cooper D.N."/>
            <person name="Giardine B."/>
            <person name="Hsu F."/>
            <person name="Kent W.J."/>
            <person name="Lesk A."/>
            <person name="Nelson D.L."/>
            <person name="O'brien W.E."/>
            <person name="Pruefer K."/>
            <person name="Stenson P.D."/>
            <person name="Wallace J.C."/>
            <person name="Ke H."/>
            <person name="Liu X.-M."/>
            <person name="Wang P."/>
            <person name="Xiang A.P."/>
            <person name="Yang F."/>
            <person name="Barber G.P."/>
            <person name="Haussler D."/>
            <person name="Karolchik D."/>
            <person name="Kern A.D."/>
            <person name="Kuhn R.M."/>
            <person name="Smith K.E."/>
            <person name="Zwieg A.S."/>
        </authorList>
    </citation>
    <scope>NUCLEOTIDE SEQUENCE [LARGE SCALE GENOMIC DNA]</scope>
    <source>
        <strain evidence="2">17573</strain>
    </source>
</reference>
<dbReference type="GeneTree" id="ENSGT01120000271815"/>
<proteinExistence type="predicted"/>
<reference evidence="1" key="3">
    <citation type="submission" date="2025-08" db="UniProtKB">
        <authorList>
            <consortium name="Ensembl"/>
        </authorList>
    </citation>
    <scope>IDENTIFICATION</scope>
    <source>
        <strain evidence="1">17573</strain>
    </source>
</reference>
<reference evidence="1" key="2">
    <citation type="submission" date="2019-01" db="EMBL/GenBank/DDBJ databases">
        <authorList>
            <person name="Graves T."/>
            <person name="Eichler E.E."/>
            <person name="Wilson R.K."/>
        </authorList>
    </citation>
    <scope>NUCLEOTIDE SEQUENCE [LARGE SCALE GENOMIC DNA]</scope>
    <source>
        <strain evidence="1">17573</strain>
    </source>
</reference>
<dbReference type="PANTHER" id="PTHR12138">
    <property type="entry name" value="PRIMATE-EXPANDED PROTEIN FAMILY"/>
    <property type="match status" value="1"/>
</dbReference>
<sequence>MSRVFSEQTPWYTCVLVVLCPPRSSLNSFPPCSMSQRLSSVDCLTRLPCQLSFLPFFFFSFLRQCVALSPRLECNGIISAHCTLRLPGSSNYPASASQVAGITGTCHCAWPIFVFLVEMGFHHVGQAGLKVLTSGDPPTLASQSAGIRGMNHCTQPPKLSVGFGQWEQ</sequence>
<accession>A0A5F8AFT2</accession>
<organism evidence="1 2">
    <name type="scientific">Macaca mulatta</name>
    <name type="common">Rhesus macaque</name>
    <dbReference type="NCBI Taxonomy" id="9544"/>
    <lineage>
        <taxon>Eukaryota</taxon>
        <taxon>Metazoa</taxon>
        <taxon>Chordata</taxon>
        <taxon>Craniata</taxon>
        <taxon>Vertebrata</taxon>
        <taxon>Euteleostomi</taxon>
        <taxon>Mammalia</taxon>
        <taxon>Eutheria</taxon>
        <taxon>Euarchontoglires</taxon>
        <taxon>Primates</taxon>
        <taxon>Haplorrhini</taxon>
        <taxon>Catarrhini</taxon>
        <taxon>Cercopithecidae</taxon>
        <taxon>Cercopithecinae</taxon>
        <taxon>Macaca</taxon>
    </lineage>
</organism>